<dbReference type="EMBL" id="CP015578">
    <property type="protein sequence ID" value="ARQ98102.1"/>
    <property type="molecule type" value="Genomic_DNA"/>
</dbReference>
<dbReference type="AlphaFoldDB" id="A0A1X9SPD2"/>
<dbReference type="Proteomes" id="UP000202031">
    <property type="component" value="Chromosome"/>
</dbReference>
<dbReference type="GeneID" id="46921847"/>
<dbReference type="KEGG" id="clx:CLAN_1379"/>
<organism evidence="1 2">
    <name type="scientific">Campylobacter lanienae NCTC 13004</name>
    <dbReference type="NCBI Taxonomy" id="1031753"/>
    <lineage>
        <taxon>Bacteria</taxon>
        <taxon>Pseudomonadati</taxon>
        <taxon>Campylobacterota</taxon>
        <taxon>Epsilonproteobacteria</taxon>
        <taxon>Campylobacterales</taxon>
        <taxon>Campylobacteraceae</taxon>
        <taxon>Campylobacter</taxon>
    </lineage>
</organism>
<evidence type="ECO:0000313" key="1">
    <source>
        <dbReference type="EMBL" id="ARQ98102.1"/>
    </source>
</evidence>
<reference evidence="2" key="1">
    <citation type="journal article" date="2017" name="Genome Biol. Evol.">
        <title>Comparative Genomic Analysis Identifies a Campylobacter Clade Deficient in Selenium Metabolism.</title>
        <authorList>
            <person name="Miller W.G."/>
            <person name="Yee E."/>
            <person name="Lopes B.S."/>
            <person name="Chapman M.H."/>
            <person name="Huynh S."/>
            <person name="Bono J.L."/>
            <person name="Parker C.T."/>
            <person name="Strachan N.J.C."/>
            <person name="Forbes K.J."/>
        </authorList>
    </citation>
    <scope>NUCLEOTIDE SEQUENCE [LARGE SCALE GENOMIC DNA]</scope>
    <source>
        <strain evidence="2">NCTC 13004</strain>
    </source>
</reference>
<evidence type="ECO:0000313" key="2">
    <source>
        <dbReference type="Proteomes" id="UP000202031"/>
    </source>
</evidence>
<protein>
    <submittedName>
        <fullName evidence="1">Uncharacterized protein</fullName>
    </submittedName>
</protein>
<name>A0A1X9SPD2_9BACT</name>
<sequence length="168" mass="19635">MVDFRLINGRVEIGFEPDEEYKYEAEFNQSRSNIDEWLSHEKVRGESENSDPLTIKLLVELYKKVDELSNIIKNQHTPPKPLKFTQLTSKIGYEGFEFDNECLEVGGIYFARVNLPLFIKREVLIYFKALTPKCAKILKLSRGNEKEWNAFVAESDRLEIRKAKNSEQ</sequence>
<reference evidence="2" key="2">
    <citation type="journal article" date="2017" name="Genome Biol. Evol.">
        <title>Comparative genomic analysis identifies a Campylobacter clade deficient in selenium metabolism.</title>
        <authorList>
            <person name="Miller W.G."/>
            <person name="Yee E."/>
            <person name="Lopes B.S."/>
            <person name="Chapman M.H."/>
            <person name="Huynh S."/>
            <person name="Bono J.L."/>
            <person name="Parker C.T."/>
            <person name="Strachan N.J.C."/>
            <person name="Forbes K.J."/>
        </authorList>
    </citation>
    <scope>NUCLEOTIDE SEQUENCE [LARGE SCALE GENOMIC DNA]</scope>
    <source>
        <strain evidence="2">NCTC 13004</strain>
    </source>
</reference>
<accession>A0A1X9SPD2</accession>
<proteinExistence type="predicted"/>
<dbReference type="RefSeq" id="WP_096014325.1">
    <property type="nucleotide sequence ID" value="NZ_CP015578.1"/>
</dbReference>
<gene>
    <name evidence="1" type="ORF">CLAN_1379</name>
</gene>